<feature type="transmembrane region" description="Helical" evidence="1">
    <location>
        <begin position="93"/>
        <end position="113"/>
    </location>
</feature>
<evidence type="ECO:0000313" key="2">
    <source>
        <dbReference type="EMBL" id="MFD1333861.1"/>
    </source>
</evidence>
<dbReference type="Proteomes" id="UP001597171">
    <property type="component" value="Unassembled WGS sequence"/>
</dbReference>
<evidence type="ECO:0000313" key="3">
    <source>
        <dbReference type="Proteomes" id="UP001597171"/>
    </source>
</evidence>
<comment type="caution">
    <text evidence="2">The sequence shown here is derived from an EMBL/GenBank/DDBJ whole genome shotgun (WGS) entry which is preliminary data.</text>
</comment>
<keyword evidence="1" id="KW-0472">Membrane</keyword>
<name>A0ABW3ZC37_9HYPH</name>
<gene>
    <name evidence="2" type="ORF">ACFQ4O_17790</name>
</gene>
<protein>
    <submittedName>
        <fullName evidence="2">PAS domain-containing sensor histidine kinase</fullName>
    </submittedName>
</protein>
<keyword evidence="1" id="KW-0812">Transmembrane</keyword>
<evidence type="ECO:0000256" key="1">
    <source>
        <dbReference type="SAM" id="Phobius"/>
    </source>
</evidence>
<accession>A0ABW3ZC37</accession>
<feature type="non-terminal residue" evidence="2">
    <location>
        <position position="138"/>
    </location>
</feature>
<feature type="transmembrane region" description="Helical" evidence="1">
    <location>
        <begin position="35"/>
        <end position="55"/>
    </location>
</feature>
<dbReference type="EMBL" id="JBHTMX010000378">
    <property type="protein sequence ID" value="MFD1333861.1"/>
    <property type="molecule type" value="Genomic_DNA"/>
</dbReference>
<keyword evidence="2" id="KW-0808">Transferase</keyword>
<sequence>MRQAAAIKALSEHVAAWVHPSAQDDMLATERHRSFLLAHFALGVAPFAALPALLAAGAAPAAAEALGFAWLLAPILAGLHLSRSGRLAQAHLLSSLALTLLASVVAVGAGGLLTPVAPLAFAVAAMEAGLSGSRRAAF</sequence>
<dbReference type="GO" id="GO:0016301">
    <property type="term" value="F:kinase activity"/>
    <property type="evidence" value="ECO:0007669"/>
    <property type="project" value="UniProtKB-KW"/>
</dbReference>
<keyword evidence="1" id="KW-1133">Transmembrane helix</keyword>
<reference evidence="3" key="1">
    <citation type="journal article" date="2019" name="Int. J. Syst. Evol. Microbiol.">
        <title>The Global Catalogue of Microorganisms (GCM) 10K type strain sequencing project: providing services to taxonomists for standard genome sequencing and annotation.</title>
        <authorList>
            <consortium name="The Broad Institute Genomics Platform"/>
            <consortium name="The Broad Institute Genome Sequencing Center for Infectious Disease"/>
            <person name="Wu L."/>
            <person name="Ma J."/>
        </authorList>
    </citation>
    <scope>NUCLEOTIDE SEQUENCE [LARGE SCALE GENOMIC DNA]</scope>
    <source>
        <strain evidence="3">CCUG 61696</strain>
    </source>
</reference>
<organism evidence="2 3">
    <name type="scientific">Methylopila musalis</name>
    <dbReference type="NCBI Taxonomy" id="1134781"/>
    <lineage>
        <taxon>Bacteria</taxon>
        <taxon>Pseudomonadati</taxon>
        <taxon>Pseudomonadota</taxon>
        <taxon>Alphaproteobacteria</taxon>
        <taxon>Hyphomicrobiales</taxon>
        <taxon>Methylopilaceae</taxon>
        <taxon>Methylopila</taxon>
    </lineage>
</organism>
<proteinExistence type="predicted"/>
<feature type="transmembrane region" description="Helical" evidence="1">
    <location>
        <begin position="61"/>
        <end position="81"/>
    </location>
</feature>
<keyword evidence="3" id="KW-1185">Reference proteome</keyword>
<keyword evidence="2" id="KW-0418">Kinase</keyword>